<gene>
    <name evidence="1" type="ORF">BBD42_18490</name>
</gene>
<reference evidence="1" key="1">
    <citation type="submission" date="2016-08" db="EMBL/GenBank/DDBJ databases">
        <title>Complete Genome Seqeunce of Paenibacillus sp. BIHB 4019 from tea rhizoplane.</title>
        <authorList>
            <person name="Thakur R."/>
            <person name="Swarnkar M.K."/>
            <person name="Gulati A."/>
        </authorList>
    </citation>
    <scope>NUCLEOTIDE SEQUENCE [LARGE SCALE GENOMIC DNA]</scope>
    <source>
        <strain evidence="1">BIHB4019</strain>
    </source>
</reference>
<organism evidence="1">
    <name type="scientific">Paenibacillus sp. BIHB 4019</name>
    <dbReference type="NCBI Taxonomy" id="1870819"/>
    <lineage>
        <taxon>Bacteria</taxon>
        <taxon>Bacillati</taxon>
        <taxon>Bacillota</taxon>
        <taxon>Bacilli</taxon>
        <taxon>Bacillales</taxon>
        <taxon>Paenibacillaceae</taxon>
        <taxon>Paenibacillus</taxon>
    </lineage>
</organism>
<dbReference type="PANTHER" id="PTHR34071:SF2">
    <property type="entry name" value="FLAVIN-NUCLEOTIDE-BINDING PROTEIN"/>
    <property type="match status" value="1"/>
</dbReference>
<dbReference type="PANTHER" id="PTHR34071">
    <property type="entry name" value="5-NITROIMIDAZOLE ANTIBIOTICS RESISTANCE PROTEIN, NIMA-FAMILY-RELATED PROTEIN-RELATED"/>
    <property type="match status" value="1"/>
</dbReference>
<name>A0A1B2DKK5_9BACL</name>
<accession>A0A1B2DKK5</accession>
<dbReference type="RefSeq" id="WP_099519391.1">
    <property type="nucleotide sequence ID" value="NZ_CP016808.1"/>
</dbReference>
<dbReference type="InterPro" id="IPR024747">
    <property type="entry name" value="Pyridox_Oxase-rel"/>
</dbReference>
<dbReference type="Gene3D" id="2.30.110.10">
    <property type="entry name" value="Electron Transport, Fmn-binding Protein, Chain A"/>
    <property type="match status" value="1"/>
</dbReference>
<sequence>MRRKEFAIGSEDEQEITAFLEEMSYGFLGTARADGAPSITPLNYIYLNGNIYFHGSRAGDKMKLLGTDPRVTFCVAKEYAIIPSHFTDPLMACPASAFFKSVIIEGTASVVEDLMEKGEALQALMAKLQPEGGHLPIAGDDPAYRGRLKGVAVVKIEPQQINAKFKFGQNADENNREAITNGLLARGRELDAETVDLMRRYCPHHNENAHPGD</sequence>
<dbReference type="InterPro" id="IPR012349">
    <property type="entry name" value="Split_barrel_FMN-bd"/>
</dbReference>
<dbReference type="SUPFAM" id="SSF50475">
    <property type="entry name" value="FMN-binding split barrel"/>
    <property type="match status" value="1"/>
</dbReference>
<dbReference type="EMBL" id="CP016808">
    <property type="protein sequence ID" value="ANY68242.1"/>
    <property type="molecule type" value="Genomic_DNA"/>
</dbReference>
<dbReference type="AlphaFoldDB" id="A0A1B2DKK5"/>
<evidence type="ECO:0000313" key="1">
    <source>
        <dbReference type="EMBL" id="ANY68242.1"/>
    </source>
</evidence>
<proteinExistence type="predicted"/>
<protein>
    <submittedName>
        <fullName evidence="1">Flavin-nucleotide-binding protein</fullName>
    </submittedName>
</protein>
<dbReference type="Pfam" id="PF12900">
    <property type="entry name" value="Pyridox_ox_2"/>
    <property type="match status" value="1"/>
</dbReference>